<dbReference type="EMBL" id="KZ613786">
    <property type="protein sequence ID" value="PMD61779.1"/>
    <property type="molecule type" value="Genomic_DNA"/>
</dbReference>
<dbReference type="GO" id="GO:0038023">
    <property type="term" value="F:signaling receptor activity"/>
    <property type="evidence" value="ECO:0007669"/>
    <property type="project" value="TreeGrafter"/>
</dbReference>
<dbReference type="InParanoid" id="A0A2J6TFI9"/>
<sequence>MASPGSDVLEQTSAIQVNAGLESYYRYHLQEWKDLAGWRQDNEYITSGYRTLSGSFRKCLGSLKHIHNETVNVYSHLLGGFSS</sequence>
<organism evidence="6 7">
    <name type="scientific">Hyaloscypha bicolor E</name>
    <dbReference type="NCBI Taxonomy" id="1095630"/>
    <lineage>
        <taxon>Eukaryota</taxon>
        <taxon>Fungi</taxon>
        <taxon>Dikarya</taxon>
        <taxon>Ascomycota</taxon>
        <taxon>Pezizomycotina</taxon>
        <taxon>Leotiomycetes</taxon>
        <taxon>Helotiales</taxon>
        <taxon>Hyaloscyphaceae</taxon>
        <taxon>Hyaloscypha</taxon>
        <taxon>Hyaloscypha bicolor</taxon>
    </lineage>
</organism>
<dbReference type="GO" id="GO:0006882">
    <property type="term" value="P:intracellular zinc ion homeostasis"/>
    <property type="evidence" value="ECO:0007669"/>
    <property type="project" value="TreeGrafter"/>
</dbReference>
<keyword evidence="3" id="KW-0812">Transmembrane</keyword>
<keyword evidence="4" id="KW-1133">Transmembrane helix</keyword>
<dbReference type="PANTHER" id="PTHR20855:SF52">
    <property type="entry name" value="ADIPONECTIN RECEPTOR PROTEIN"/>
    <property type="match status" value="1"/>
</dbReference>
<dbReference type="STRING" id="1095630.A0A2J6TFI9"/>
<dbReference type="PANTHER" id="PTHR20855">
    <property type="entry name" value="ADIPOR/PROGESTIN RECEPTOR-RELATED"/>
    <property type="match status" value="1"/>
</dbReference>
<evidence type="ECO:0000313" key="6">
    <source>
        <dbReference type="EMBL" id="PMD61779.1"/>
    </source>
</evidence>
<reference evidence="6 7" key="1">
    <citation type="submission" date="2016-04" db="EMBL/GenBank/DDBJ databases">
        <title>A degradative enzymes factory behind the ericoid mycorrhizal symbiosis.</title>
        <authorList>
            <consortium name="DOE Joint Genome Institute"/>
            <person name="Martino E."/>
            <person name="Morin E."/>
            <person name="Grelet G."/>
            <person name="Kuo A."/>
            <person name="Kohler A."/>
            <person name="Daghino S."/>
            <person name="Barry K."/>
            <person name="Choi C."/>
            <person name="Cichocki N."/>
            <person name="Clum A."/>
            <person name="Copeland A."/>
            <person name="Hainaut M."/>
            <person name="Haridas S."/>
            <person name="Labutti K."/>
            <person name="Lindquist E."/>
            <person name="Lipzen A."/>
            <person name="Khouja H.-R."/>
            <person name="Murat C."/>
            <person name="Ohm R."/>
            <person name="Olson A."/>
            <person name="Spatafora J."/>
            <person name="Veneault-Fourrey C."/>
            <person name="Henrissat B."/>
            <person name="Grigoriev I."/>
            <person name="Martin F."/>
            <person name="Perotto S."/>
        </authorList>
    </citation>
    <scope>NUCLEOTIDE SEQUENCE [LARGE SCALE GENOMIC DNA]</scope>
    <source>
        <strain evidence="6 7">E</strain>
    </source>
</reference>
<dbReference type="InterPro" id="IPR004254">
    <property type="entry name" value="AdipoR/HlyIII-related"/>
</dbReference>
<comment type="subcellular location">
    <subcellularLocation>
        <location evidence="1">Membrane</location>
        <topology evidence="1">Multi-pass membrane protein</topology>
    </subcellularLocation>
</comment>
<proteinExistence type="inferred from homology"/>
<gene>
    <name evidence="6" type="ORF">K444DRAFT_379551</name>
</gene>
<protein>
    <submittedName>
        <fullName evidence="6">Uncharacterized protein</fullName>
    </submittedName>
</protein>
<keyword evidence="5" id="KW-0472">Membrane</keyword>
<accession>A0A2J6TFI9</accession>
<dbReference type="GO" id="GO:0016020">
    <property type="term" value="C:membrane"/>
    <property type="evidence" value="ECO:0007669"/>
    <property type="project" value="UniProtKB-SubCell"/>
</dbReference>
<name>A0A2J6TFI9_9HELO</name>
<keyword evidence="7" id="KW-1185">Reference proteome</keyword>
<dbReference type="Proteomes" id="UP000235371">
    <property type="component" value="Unassembled WGS sequence"/>
</dbReference>
<dbReference type="RefSeq" id="XP_024738683.1">
    <property type="nucleotide sequence ID" value="XM_024872330.1"/>
</dbReference>
<evidence type="ECO:0000256" key="4">
    <source>
        <dbReference type="ARBA" id="ARBA00022989"/>
    </source>
</evidence>
<evidence type="ECO:0000256" key="3">
    <source>
        <dbReference type="ARBA" id="ARBA00022692"/>
    </source>
</evidence>
<evidence type="ECO:0000256" key="5">
    <source>
        <dbReference type="ARBA" id="ARBA00023136"/>
    </source>
</evidence>
<evidence type="ECO:0000256" key="2">
    <source>
        <dbReference type="ARBA" id="ARBA00007018"/>
    </source>
</evidence>
<evidence type="ECO:0000313" key="7">
    <source>
        <dbReference type="Proteomes" id="UP000235371"/>
    </source>
</evidence>
<comment type="similarity">
    <text evidence="2">Belongs to the ADIPOR family.</text>
</comment>
<dbReference type="AlphaFoldDB" id="A0A2J6TFI9"/>
<evidence type="ECO:0000256" key="1">
    <source>
        <dbReference type="ARBA" id="ARBA00004141"/>
    </source>
</evidence>
<dbReference type="GeneID" id="36580411"/>